<organism evidence="16 17">
    <name type="scientific">Undibacterium aquatile</name>
    <dbReference type="NCBI Taxonomy" id="1537398"/>
    <lineage>
        <taxon>Bacteria</taxon>
        <taxon>Pseudomonadati</taxon>
        <taxon>Pseudomonadota</taxon>
        <taxon>Betaproteobacteria</taxon>
        <taxon>Burkholderiales</taxon>
        <taxon>Oxalobacteraceae</taxon>
        <taxon>Undibacterium</taxon>
    </lineage>
</organism>
<accession>A0ABR6XC40</accession>
<dbReference type="Pfam" id="PF00593">
    <property type="entry name" value="TonB_dep_Rec_b-barrel"/>
    <property type="match status" value="1"/>
</dbReference>
<evidence type="ECO:0000256" key="9">
    <source>
        <dbReference type="ARBA" id="ARBA00023170"/>
    </source>
</evidence>
<keyword evidence="4 11" id="KW-1134">Transmembrane beta strand</keyword>
<keyword evidence="7 12" id="KW-0798">TonB box</keyword>
<dbReference type="CDD" id="cd01347">
    <property type="entry name" value="ligand_gated_channel"/>
    <property type="match status" value="1"/>
</dbReference>
<dbReference type="EMBL" id="JACOFT010000001">
    <property type="protein sequence ID" value="MBC3810283.1"/>
    <property type="molecule type" value="Genomic_DNA"/>
</dbReference>
<dbReference type="Pfam" id="PF07715">
    <property type="entry name" value="Plug"/>
    <property type="match status" value="1"/>
</dbReference>
<dbReference type="RefSeq" id="WP_190477099.1">
    <property type="nucleotide sequence ID" value="NZ_JACOFT010000001.1"/>
</dbReference>
<dbReference type="PANTHER" id="PTHR30069">
    <property type="entry name" value="TONB-DEPENDENT OUTER MEMBRANE RECEPTOR"/>
    <property type="match status" value="1"/>
</dbReference>
<dbReference type="Gene3D" id="2.170.130.10">
    <property type="entry name" value="TonB-dependent receptor, plug domain"/>
    <property type="match status" value="1"/>
</dbReference>
<dbReference type="InterPro" id="IPR012910">
    <property type="entry name" value="Plug_dom"/>
</dbReference>
<dbReference type="Proteomes" id="UP000637632">
    <property type="component" value="Unassembled WGS sequence"/>
</dbReference>
<comment type="caution">
    <text evidence="16">The sequence shown here is derived from an EMBL/GenBank/DDBJ whole genome shotgun (WGS) entry which is preliminary data.</text>
</comment>
<comment type="subcellular location">
    <subcellularLocation>
        <location evidence="1 11">Cell outer membrane</location>
        <topology evidence="1 11">Multi-pass membrane protein</topology>
    </subcellularLocation>
</comment>
<comment type="similarity">
    <text evidence="2 11 12">Belongs to the TonB-dependent receptor family.</text>
</comment>
<sequence>MQFTREIFSSQLPRLKVLAVAVFSLFVSKATFAQATSQQVDITGKTTAVRERQDDIGMRSIYGRDEIEKYGDTNLSEVLKRLPGISISEGAGKASEIRMRGLGNGYTQILLNGQATPSGFSIDNIAPDLIEKIEVMRVASADMSAQSIAGIINIVLKKKSSKQASEFKANASLQANRLSGNVSWSLGAQAPEEWGDISYVLAGNAESNTNDVNISLAENVAVFQPANGQWQTQIRRQLQQSQQNRKDGLNLSPRIQWKINAENSLNWQGNINASRLEQAKHEQDDSDTTDFPTNNSLWAAHVLTSRNDLSWERRLDDSAKLNINFGWNRLERDAKFKFWGKDSQANLQEIRYVNGAALENEYRLSGKYLAPYSADHVVSLGWEVSHALRNENRLERDVQVSDSSVISDAHFYQARINKFAAYIQDEWRINKTWSAYLGLRWERITSGSKELLAADGFDFNNVATMASPILQAVWKQTEQTQWRLAMNRSFKLPSVANLVPRRFRVDNNNTPLNADFQGNPQLRPERAWGLELAYEHYFGSTSLISANLYRRQIDDIIMEQLSQSGGSWLNVLSNHGRASVMGLEIEVKTKLAELSSRFPDMELRATLNRNWSRLNNVPGPDNHLSQQVPLLISTGADYQLLPRLRIGGDYHFQASNTTRESEYMRVHRNPKRHLDLYLAWKQNPQSQLRMSISNVLQQDSVDSDTYTTPTARWSDNSRQQSARTWRLAWELKL</sequence>
<keyword evidence="8 11" id="KW-0472">Membrane</keyword>
<evidence type="ECO:0000256" key="4">
    <source>
        <dbReference type="ARBA" id="ARBA00022452"/>
    </source>
</evidence>
<keyword evidence="6 13" id="KW-0732">Signal</keyword>
<evidence type="ECO:0000256" key="2">
    <source>
        <dbReference type="ARBA" id="ARBA00009810"/>
    </source>
</evidence>
<feature type="chain" id="PRO_5046860468" evidence="13">
    <location>
        <begin position="34"/>
        <end position="733"/>
    </location>
</feature>
<dbReference type="PROSITE" id="PS52016">
    <property type="entry name" value="TONB_DEPENDENT_REC_3"/>
    <property type="match status" value="1"/>
</dbReference>
<proteinExistence type="inferred from homology"/>
<evidence type="ECO:0000313" key="16">
    <source>
        <dbReference type="EMBL" id="MBC3810283.1"/>
    </source>
</evidence>
<feature type="signal peptide" evidence="13">
    <location>
        <begin position="1"/>
        <end position="33"/>
    </location>
</feature>
<evidence type="ECO:0000256" key="12">
    <source>
        <dbReference type="RuleBase" id="RU003357"/>
    </source>
</evidence>
<keyword evidence="3 11" id="KW-0813">Transport</keyword>
<keyword evidence="17" id="KW-1185">Reference proteome</keyword>
<dbReference type="InterPro" id="IPR039426">
    <property type="entry name" value="TonB-dep_rcpt-like"/>
</dbReference>
<evidence type="ECO:0000256" key="1">
    <source>
        <dbReference type="ARBA" id="ARBA00004571"/>
    </source>
</evidence>
<feature type="domain" description="TonB-dependent receptor-like beta-barrel" evidence="14">
    <location>
        <begin position="271"/>
        <end position="695"/>
    </location>
</feature>
<dbReference type="InterPro" id="IPR000531">
    <property type="entry name" value="Beta-barrel_TonB"/>
</dbReference>
<evidence type="ECO:0000256" key="11">
    <source>
        <dbReference type="PROSITE-ProRule" id="PRU01360"/>
    </source>
</evidence>
<keyword evidence="10 11" id="KW-0998">Cell outer membrane</keyword>
<dbReference type="InterPro" id="IPR036942">
    <property type="entry name" value="Beta-barrel_TonB_sf"/>
</dbReference>
<gene>
    <name evidence="16" type="ORF">H8K26_02430</name>
</gene>
<feature type="domain" description="TonB-dependent receptor plug" evidence="15">
    <location>
        <begin position="57"/>
        <end position="151"/>
    </location>
</feature>
<evidence type="ECO:0000256" key="5">
    <source>
        <dbReference type="ARBA" id="ARBA00022692"/>
    </source>
</evidence>
<evidence type="ECO:0000256" key="10">
    <source>
        <dbReference type="ARBA" id="ARBA00023237"/>
    </source>
</evidence>
<dbReference type="PANTHER" id="PTHR30069:SF29">
    <property type="entry name" value="HEMOGLOBIN AND HEMOGLOBIN-HAPTOGLOBIN-BINDING PROTEIN 1-RELATED"/>
    <property type="match status" value="1"/>
</dbReference>
<evidence type="ECO:0000256" key="6">
    <source>
        <dbReference type="ARBA" id="ARBA00022729"/>
    </source>
</evidence>
<dbReference type="SUPFAM" id="SSF56935">
    <property type="entry name" value="Porins"/>
    <property type="match status" value="1"/>
</dbReference>
<keyword evidence="9 16" id="KW-0675">Receptor</keyword>
<evidence type="ECO:0000313" key="17">
    <source>
        <dbReference type="Proteomes" id="UP000637632"/>
    </source>
</evidence>
<evidence type="ECO:0000256" key="3">
    <source>
        <dbReference type="ARBA" id="ARBA00022448"/>
    </source>
</evidence>
<reference evidence="16 17" key="1">
    <citation type="submission" date="2020-08" db="EMBL/GenBank/DDBJ databases">
        <title>Novel species isolated from subtropical streams in China.</title>
        <authorList>
            <person name="Lu H."/>
        </authorList>
    </citation>
    <scope>NUCLEOTIDE SEQUENCE [LARGE SCALE GENOMIC DNA]</scope>
    <source>
        <strain evidence="16 17">CCTCC AB 2015119</strain>
    </source>
</reference>
<dbReference type="Gene3D" id="2.40.170.20">
    <property type="entry name" value="TonB-dependent receptor, beta-barrel domain"/>
    <property type="match status" value="1"/>
</dbReference>
<keyword evidence="5 11" id="KW-0812">Transmembrane</keyword>
<protein>
    <submittedName>
        <fullName evidence="16">TonB-dependent receptor</fullName>
    </submittedName>
</protein>
<name>A0ABR6XC40_9BURK</name>
<dbReference type="InterPro" id="IPR037066">
    <property type="entry name" value="Plug_dom_sf"/>
</dbReference>
<evidence type="ECO:0000256" key="8">
    <source>
        <dbReference type="ARBA" id="ARBA00023136"/>
    </source>
</evidence>
<evidence type="ECO:0000259" key="15">
    <source>
        <dbReference type="Pfam" id="PF07715"/>
    </source>
</evidence>
<evidence type="ECO:0000256" key="13">
    <source>
        <dbReference type="SAM" id="SignalP"/>
    </source>
</evidence>
<evidence type="ECO:0000259" key="14">
    <source>
        <dbReference type="Pfam" id="PF00593"/>
    </source>
</evidence>
<evidence type="ECO:0000256" key="7">
    <source>
        <dbReference type="ARBA" id="ARBA00023077"/>
    </source>
</evidence>